<dbReference type="OrthoDB" id="5981048at2759"/>
<sequence>FSFTIRILHIHKYIFKYRGRFQEAMNSYFEDKFTLQQLANIALGGNQLTNVNTIVLHSLLGLVLKKLDCENEKVSISGYEAKEMERILQESSISPITFEEQEFTTILERFGHLDDIENQLNETEKQLNEHLIGIRRYLNKLETMDPFYFDDDDYYEICEDLCSTLDPDIKTACEILTRSAFLKNILLHMCHPIMRAYNNIEKKLCKLEEEICKLMKRLDATFDNFHLVGAVEAELNWCRVEFDTLHATFLKTLNEIQDILDSKVNKCQMLEMKEYISERFEIVWQKLKKLRLEKSCQRASAIVSEKKKPKPSIIAKRAPKVACVCEGVHMQIANEQKLLQRIKRLSNQSMDSILITQAQKTDRLSVSKSLKIMA</sequence>
<feature type="non-terminal residue" evidence="1">
    <location>
        <position position="1"/>
    </location>
</feature>
<dbReference type="AlphaFoldDB" id="W8BXC9"/>
<name>W8BXC9_CERCA</name>
<protein>
    <submittedName>
        <fullName evidence="1">Uncharacterized protein</fullName>
    </submittedName>
</protein>
<reference evidence="1" key="1">
    <citation type="submission" date="2013-07" db="EMBL/GenBank/DDBJ databases">
        <authorList>
            <person name="Geib S."/>
        </authorList>
    </citation>
    <scope>NUCLEOTIDE SEQUENCE</scope>
</reference>
<dbReference type="EMBL" id="GAMC01000570">
    <property type="protein sequence ID" value="JAC05986.1"/>
    <property type="molecule type" value="mRNA"/>
</dbReference>
<proteinExistence type="evidence at transcript level"/>
<organism evidence="1">
    <name type="scientific">Ceratitis capitata</name>
    <name type="common">Mediterranean fruit fly</name>
    <name type="synonym">Tephritis capitata</name>
    <dbReference type="NCBI Taxonomy" id="7213"/>
    <lineage>
        <taxon>Eukaryota</taxon>
        <taxon>Metazoa</taxon>
        <taxon>Ecdysozoa</taxon>
        <taxon>Arthropoda</taxon>
        <taxon>Hexapoda</taxon>
        <taxon>Insecta</taxon>
        <taxon>Pterygota</taxon>
        <taxon>Neoptera</taxon>
        <taxon>Endopterygota</taxon>
        <taxon>Diptera</taxon>
        <taxon>Brachycera</taxon>
        <taxon>Muscomorpha</taxon>
        <taxon>Tephritoidea</taxon>
        <taxon>Tephritidae</taxon>
        <taxon>Ceratitis</taxon>
        <taxon>Ceratitis</taxon>
    </lineage>
</organism>
<evidence type="ECO:0000313" key="1">
    <source>
        <dbReference type="EMBL" id="JAC05986.1"/>
    </source>
</evidence>
<accession>W8BXC9</accession>
<reference evidence="1" key="2">
    <citation type="journal article" date="2014" name="BMC Genomics">
        <title>A genomic perspective to assessing quality of mass-reared SIT flies used in Mediterranean fruit fly (Ceratitis capitata) eradication in California.</title>
        <authorList>
            <person name="Calla B."/>
            <person name="Hall B."/>
            <person name="Hou S."/>
            <person name="Geib S.M."/>
        </authorList>
    </citation>
    <scope>NUCLEOTIDE SEQUENCE</scope>
</reference>